<organism evidence="1 2">
    <name type="scientific">Marinomonas spartinae</name>
    <dbReference type="NCBI Taxonomy" id="1792290"/>
    <lineage>
        <taxon>Bacteria</taxon>
        <taxon>Pseudomonadati</taxon>
        <taxon>Pseudomonadota</taxon>
        <taxon>Gammaproteobacteria</taxon>
        <taxon>Oceanospirillales</taxon>
        <taxon>Oceanospirillaceae</taxon>
        <taxon>Marinomonas</taxon>
    </lineage>
</organism>
<proteinExistence type="predicted"/>
<evidence type="ECO:0000313" key="1">
    <source>
        <dbReference type="EMBL" id="SBS25950.1"/>
    </source>
</evidence>
<evidence type="ECO:0000313" key="2">
    <source>
        <dbReference type="Proteomes" id="UP000092544"/>
    </source>
</evidence>
<dbReference type="AlphaFoldDB" id="A0A1A8T4W6"/>
<dbReference type="RefSeq" id="WP_067012232.1">
    <property type="nucleotide sequence ID" value="NZ_FLOB01000001.1"/>
</dbReference>
<dbReference type="Proteomes" id="UP000092544">
    <property type="component" value="Unassembled WGS sequence"/>
</dbReference>
<protein>
    <submittedName>
        <fullName evidence="1">Uncharacterized protein</fullName>
    </submittedName>
</protein>
<gene>
    <name evidence="1" type="ORF">MSP8886_00441</name>
</gene>
<keyword evidence="2" id="KW-1185">Reference proteome</keyword>
<accession>A0A1A8T4W6</accession>
<dbReference type="EMBL" id="FLOB01000001">
    <property type="protein sequence ID" value="SBS25950.1"/>
    <property type="molecule type" value="Genomic_DNA"/>
</dbReference>
<sequence>METTILHSDLSVEWMSHKRSKNAFVTTTNGSLSFGTFPKNNAHWPELEIRLKVGFAGFGRTRSGAFGVRHIYEKHSKEIGITCPSQVSGYIQSIITDGATVIVDTVKDENAALVIESKTGLVILRLSKDKTYYDIISAYDRKSHPGTVIAMI</sequence>
<name>A0A1A8T4W6_9GAMM</name>
<dbReference type="OrthoDB" id="7863006at2"/>
<reference evidence="1 2" key="1">
    <citation type="submission" date="2016-06" db="EMBL/GenBank/DDBJ databases">
        <authorList>
            <person name="Kjaerup R.B."/>
            <person name="Dalgaard T.S."/>
            <person name="Juul-Madsen H.R."/>
        </authorList>
    </citation>
    <scope>NUCLEOTIDE SEQUENCE [LARGE SCALE GENOMIC DNA]</scope>
    <source>
        <strain evidence="1 2">CECT 8886</strain>
    </source>
</reference>